<protein>
    <recommendedName>
        <fullName evidence="2">Clr5 domain-containing protein</fullName>
    </recommendedName>
</protein>
<feature type="region of interest" description="Disordered" evidence="1">
    <location>
        <begin position="113"/>
        <end position="143"/>
    </location>
</feature>
<dbReference type="EMBL" id="KQ964263">
    <property type="protein sequence ID" value="KXJ87324.1"/>
    <property type="molecule type" value="Genomic_DNA"/>
</dbReference>
<sequence>MSDTAHPATDDKAIWEHHRETIRNLYLARNKSLSQLKTILEENHNFPPFSLSVYESRVRDTLGLRKKLKAEDWAAIWAHSRKIKDQGGTPTIFFNGVQIPWVKAWKEIRRHVTRRDSAPSGDGAVLGRRPSHSRVTPYINTRL</sequence>
<keyword evidence="4" id="KW-1185">Reference proteome</keyword>
<evidence type="ECO:0000256" key="1">
    <source>
        <dbReference type="SAM" id="MobiDB-lite"/>
    </source>
</evidence>
<gene>
    <name evidence="3" type="ORF">Micbo1qcDRAFT_208344</name>
</gene>
<dbReference type="Proteomes" id="UP000070501">
    <property type="component" value="Unassembled WGS sequence"/>
</dbReference>
<dbReference type="InParanoid" id="A0A136IQY0"/>
<organism evidence="3 4">
    <name type="scientific">Microdochium bolleyi</name>
    <dbReference type="NCBI Taxonomy" id="196109"/>
    <lineage>
        <taxon>Eukaryota</taxon>
        <taxon>Fungi</taxon>
        <taxon>Dikarya</taxon>
        <taxon>Ascomycota</taxon>
        <taxon>Pezizomycotina</taxon>
        <taxon>Sordariomycetes</taxon>
        <taxon>Xylariomycetidae</taxon>
        <taxon>Xylariales</taxon>
        <taxon>Microdochiaceae</taxon>
        <taxon>Microdochium</taxon>
    </lineage>
</organism>
<dbReference type="InterPro" id="IPR025676">
    <property type="entry name" value="Clr5_dom"/>
</dbReference>
<name>A0A136IQY0_9PEZI</name>
<accession>A0A136IQY0</accession>
<dbReference type="AlphaFoldDB" id="A0A136IQY0"/>
<proteinExistence type="predicted"/>
<evidence type="ECO:0000259" key="2">
    <source>
        <dbReference type="Pfam" id="PF14420"/>
    </source>
</evidence>
<dbReference type="OrthoDB" id="539213at2759"/>
<dbReference type="Pfam" id="PF14420">
    <property type="entry name" value="Clr5"/>
    <property type="match status" value="1"/>
</dbReference>
<reference evidence="4" key="1">
    <citation type="submission" date="2016-02" db="EMBL/GenBank/DDBJ databases">
        <title>Draft genome sequence of Microdochium bolleyi, a fungal endophyte of beachgrass.</title>
        <authorList>
            <consortium name="DOE Joint Genome Institute"/>
            <person name="David A.S."/>
            <person name="May G."/>
            <person name="Haridas S."/>
            <person name="Lim J."/>
            <person name="Wang M."/>
            <person name="Labutti K."/>
            <person name="Lipzen A."/>
            <person name="Barry K."/>
            <person name="Grigoriev I.V."/>
        </authorList>
    </citation>
    <scope>NUCLEOTIDE SEQUENCE [LARGE SCALE GENOMIC DNA]</scope>
    <source>
        <strain evidence="4">J235TASD1</strain>
    </source>
</reference>
<evidence type="ECO:0000313" key="4">
    <source>
        <dbReference type="Proteomes" id="UP000070501"/>
    </source>
</evidence>
<feature type="domain" description="Clr5" evidence="2">
    <location>
        <begin position="13"/>
        <end position="48"/>
    </location>
</feature>
<evidence type="ECO:0000313" key="3">
    <source>
        <dbReference type="EMBL" id="KXJ87324.1"/>
    </source>
</evidence>